<dbReference type="ExpressionAtlas" id="A0A1B6P8Q8">
    <property type="expression patterns" value="baseline"/>
</dbReference>
<dbReference type="FunCoup" id="A0A1B6P8Q8">
    <property type="interactions" value="243"/>
</dbReference>
<dbReference type="EMBL" id="CM000768">
    <property type="protein sequence ID" value="KXG22118.1"/>
    <property type="molecule type" value="Genomic_DNA"/>
</dbReference>
<evidence type="ECO:0000256" key="1">
    <source>
        <dbReference type="SAM" id="Coils"/>
    </source>
</evidence>
<sequence>MAEDSGAILRHISSLKDMVDKVNEEIERNIQKTREIESEIVQHSETEKHYLNKESELTKEVSVTEFELNGLIQVAAAESDFLKVAEGNLEFQKVAQDRIRKRLSDKMEKFINESMGFQANMLKSSSEDLVLLLNEKSSLEDESAKLKMKINTVHNSSTEYIAEILEEVNTENSGSLKVCGNSEALASYFSQDAAGQFGSCEAPVGLGKPSGCLGEESELSKMPWISQVNDCTLVICLFKVAACQMARRMRTHRCPQKQEDTGML</sequence>
<proteinExistence type="predicted"/>
<dbReference type="InParanoid" id="A0A1B6P8Q8"/>
<protein>
    <submittedName>
        <fullName evidence="2">Uncharacterized protein</fullName>
    </submittedName>
</protein>
<keyword evidence="3" id="KW-1185">Reference proteome</keyword>
<keyword evidence="1" id="KW-0175">Coiled coil</keyword>
<dbReference type="Gramene" id="KXG22118">
    <property type="protein sequence ID" value="KXG22118"/>
    <property type="gene ID" value="SORBI_3009G156800"/>
</dbReference>
<reference evidence="3" key="2">
    <citation type="journal article" date="2018" name="Plant J.">
        <title>The Sorghum bicolor reference genome: improved assembly, gene annotations, a transcriptome atlas, and signatures of genome organization.</title>
        <authorList>
            <person name="McCormick R.F."/>
            <person name="Truong S.K."/>
            <person name="Sreedasyam A."/>
            <person name="Jenkins J."/>
            <person name="Shu S."/>
            <person name="Sims D."/>
            <person name="Kennedy M."/>
            <person name="Amirebrahimi M."/>
            <person name="Weers B.D."/>
            <person name="McKinley B."/>
            <person name="Mattison A."/>
            <person name="Morishige D.T."/>
            <person name="Grimwood J."/>
            <person name="Schmutz J."/>
            <person name="Mullet J.E."/>
        </authorList>
    </citation>
    <scope>NUCLEOTIDE SEQUENCE [LARGE SCALE GENOMIC DNA]</scope>
    <source>
        <strain evidence="3">cv. BTx623</strain>
    </source>
</reference>
<dbReference type="OrthoDB" id="780314at2759"/>
<evidence type="ECO:0000313" key="2">
    <source>
        <dbReference type="EMBL" id="KXG22118.1"/>
    </source>
</evidence>
<dbReference type="Proteomes" id="UP000000768">
    <property type="component" value="Chromosome 9"/>
</dbReference>
<feature type="coiled-coil region" evidence="1">
    <location>
        <begin position="122"/>
        <end position="149"/>
    </location>
</feature>
<gene>
    <name evidence="2" type="ORF">SORBI_3009G156800</name>
</gene>
<evidence type="ECO:0000313" key="3">
    <source>
        <dbReference type="Proteomes" id="UP000000768"/>
    </source>
</evidence>
<name>A0A1B6P8Q8_SORBI</name>
<dbReference type="AlphaFoldDB" id="A0A1B6P8Q8"/>
<reference evidence="2 3" key="1">
    <citation type="journal article" date="2009" name="Nature">
        <title>The Sorghum bicolor genome and the diversification of grasses.</title>
        <authorList>
            <person name="Paterson A.H."/>
            <person name="Bowers J.E."/>
            <person name="Bruggmann R."/>
            <person name="Dubchak I."/>
            <person name="Grimwood J."/>
            <person name="Gundlach H."/>
            <person name="Haberer G."/>
            <person name="Hellsten U."/>
            <person name="Mitros T."/>
            <person name="Poliakov A."/>
            <person name="Schmutz J."/>
            <person name="Spannagl M."/>
            <person name="Tang H."/>
            <person name="Wang X."/>
            <person name="Wicker T."/>
            <person name="Bharti A.K."/>
            <person name="Chapman J."/>
            <person name="Feltus F.A."/>
            <person name="Gowik U."/>
            <person name="Grigoriev I.V."/>
            <person name="Lyons E."/>
            <person name="Maher C.A."/>
            <person name="Martis M."/>
            <person name="Narechania A."/>
            <person name="Otillar R.P."/>
            <person name="Penning B.W."/>
            <person name="Salamov A.A."/>
            <person name="Wang Y."/>
            <person name="Zhang L."/>
            <person name="Carpita N.C."/>
            <person name="Freeling M."/>
            <person name="Gingle A.R."/>
            <person name="Hash C.T."/>
            <person name="Keller B."/>
            <person name="Klein P."/>
            <person name="Kresovich S."/>
            <person name="McCann M.C."/>
            <person name="Ming R."/>
            <person name="Peterson D.G."/>
            <person name="Mehboob-ur-Rahman"/>
            <person name="Ware D."/>
            <person name="Westhoff P."/>
            <person name="Mayer K.F."/>
            <person name="Messing J."/>
            <person name="Rokhsar D.S."/>
        </authorList>
    </citation>
    <scope>NUCLEOTIDE SEQUENCE [LARGE SCALE GENOMIC DNA]</scope>
    <source>
        <strain evidence="3">cv. BTx623</strain>
    </source>
</reference>
<accession>A0A1B6P8Q8</accession>
<feature type="coiled-coil region" evidence="1">
    <location>
        <begin position="12"/>
        <end position="39"/>
    </location>
</feature>
<organism evidence="2 3">
    <name type="scientific">Sorghum bicolor</name>
    <name type="common">Sorghum</name>
    <name type="synonym">Sorghum vulgare</name>
    <dbReference type="NCBI Taxonomy" id="4558"/>
    <lineage>
        <taxon>Eukaryota</taxon>
        <taxon>Viridiplantae</taxon>
        <taxon>Streptophyta</taxon>
        <taxon>Embryophyta</taxon>
        <taxon>Tracheophyta</taxon>
        <taxon>Spermatophyta</taxon>
        <taxon>Magnoliopsida</taxon>
        <taxon>Liliopsida</taxon>
        <taxon>Poales</taxon>
        <taxon>Poaceae</taxon>
        <taxon>PACMAD clade</taxon>
        <taxon>Panicoideae</taxon>
        <taxon>Andropogonodae</taxon>
        <taxon>Andropogoneae</taxon>
        <taxon>Sorghinae</taxon>
        <taxon>Sorghum</taxon>
    </lineage>
</organism>